<organism evidence="2 3">
    <name type="scientific">Fusarium oxysporum f. sp. rapae</name>
    <dbReference type="NCBI Taxonomy" id="485398"/>
    <lineage>
        <taxon>Eukaryota</taxon>
        <taxon>Fungi</taxon>
        <taxon>Dikarya</taxon>
        <taxon>Ascomycota</taxon>
        <taxon>Pezizomycotina</taxon>
        <taxon>Sordariomycetes</taxon>
        <taxon>Hypocreomycetidae</taxon>
        <taxon>Hypocreales</taxon>
        <taxon>Nectriaceae</taxon>
        <taxon>Fusarium</taxon>
        <taxon>Fusarium oxysporum species complex</taxon>
    </lineage>
</organism>
<sequence>MLADEIREMDLQDIQRRIEELIQASKNLKVIQDADEEADEIVIHTKPPPRERREETYTKSFFQPLLTPPQSPPAGFFTELGVGGDESHESPSIGEESRKERITPRTSWKAAFLAGAQRRPRKRLEEDLQSKDARSGQPHTTLIGRAPWKLQQEYIGSKGKDPVLQQRRVAGDMPRVDEPSNEGTERTAPDDGSARFTRAAELKDGSAQIARAAESTAKYREAAKKKTSLIGTHWRIRVQRGREESSERS</sequence>
<dbReference type="Proteomes" id="UP000694050">
    <property type="component" value="Unassembled WGS sequence"/>
</dbReference>
<evidence type="ECO:0000313" key="2">
    <source>
        <dbReference type="EMBL" id="KAG7411264.1"/>
    </source>
</evidence>
<protein>
    <submittedName>
        <fullName evidence="2">Uncharacterized protein</fullName>
    </submittedName>
</protein>
<proteinExistence type="predicted"/>
<evidence type="ECO:0000313" key="3">
    <source>
        <dbReference type="Proteomes" id="UP000694050"/>
    </source>
</evidence>
<gene>
    <name evidence="2" type="ORF">Forpe1208_v009685</name>
</gene>
<reference evidence="2" key="1">
    <citation type="submission" date="2021-04" db="EMBL/GenBank/DDBJ databases">
        <title>First draft genome resource for Brassicaceae pathogens Fusarium oxysporum f. sp. raphani and Fusarium oxysporum f. sp. rapae.</title>
        <authorList>
            <person name="Asai S."/>
        </authorList>
    </citation>
    <scope>NUCLEOTIDE SEQUENCE</scope>
    <source>
        <strain evidence="2">Tf1208</strain>
    </source>
</reference>
<dbReference type="EMBL" id="JAELUQ010000007">
    <property type="protein sequence ID" value="KAG7411264.1"/>
    <property type="molecule type" value="Genomic_DNA"/>
</dbReference>
<dbReference type="AlphaFoldDB" id="A0A8J5P0M5"/>
<evidence type="ECO:0000256" key="1">
    <source>
        <dbReference type="SAM" id="MobiDB-lite"/>
    </source>
</evidence>
<name>A0A8J5P0M5_FUSOX</name>
<feature type="compositionally biased region" description="Basic and acidic residues" evidence="1">
    <location>
        <begin position="174"/>
        <end position="204"/>
    </location>
</feature>
<feature type="region of interest" description="Disordered" evidence="1">
    <location>
        <begin position="62"/>
        <end position="207"/>
    </location>
</feature>
<feature type="compositionally biased region" description="Basic and acidic residues" evidence="1">
    <location>
        <begin position="123"/>
        <end position="134"/>
    </location>
</feature>
<accession>A0A8J5P0M5</accession>
<comment type="caution">
    <text evidence="2">The sequence shown here is derived from an EMBL/GenBank/DDBJ whole genome shotgun (WGS) entry which is preliminary data.</text>
</comment>
<feature type="compositionally biased region" description="Basic and acidic residues" evidence="1">
    <location>
        <begin position="85"/>
        <end position="103"/>
    </location>
</feature>